<dbReference type="PROSITE" id="PS50181">
    <property type="entry name" value="FBOX"/>
    <property type="match status" value="1"/>
</dbReference>
<dbReference type="Proteomes" id="UP000326396">
    <property type="component" value="Linkage Group LG8"/>
</dbReference>
<keyword evidence="1" id="KW-0880">Kelch repeat</keyword>
<dbReference type="Gene3D" id="2.120.10.80">
    <property type="entry name" value="Kelch-type beta propeller"/>
    <property type="match status" value="1"/>
</dbReference>
<dbReference type="InterPro" id="IPR001810">
    <property type="entry name" value="F-box_dom"/>
</dbReference>
<evidence type="ECO:0000256" key="2">
    <source>
        <dbReference type="ARBA" id="ARBA00022737"/>
    </source>
</evidence>
<reference evidence="4 5" key="1">
    <citation type="submission" date="2019-05" db="EMBL/GenBank/DDBJ databases">
        <title>Mikania micrantha, genome provides insights into the molecular mechanism of rapid growth.</title>
        <authorList>
            <person name="Liu B."/>
        </authorList>
    </citation>
    <scope>NUCLEOTIDE SEQUENCE [LARGE SCALE GENOMIC DNA]</scope>
    <source>
        <strain evidence="4">NLD-2019</strain>
        <tissue evidence="4">Leaf</tissue>
    </source>
</reference>
<dbReference type="FunFam" id="2.120.10.80:FF:000059">
    <property type="entry name" value="F-box only protein 6"/>
    <property type="match status" value="1"/>
</dbReference>
<dbReference type="SUPFAM" id="SSF50965">
    <property type="entry name" value="Galactose oxidase, central domain"/>
    <property type="match status" value="1"/>
</dbReference>
<dbReference type="OrthoDB" id="6482909at2759"/>
<dbReference type="InterPro" id="IPR017451">
    <property type="entry name" value="F-box-assoc_interact_dom"/>
</dbReference>
<dbReference type="Pfam" id="PF00646">
    <property type="entry name" value="F-box"/>
    <property type="match status" value="1"/>
</dbReference>
<gene>
    <name evidence="4" type="ORF">E3N88_37407</name>
</gene>
<dbReference type="SMART" id="SM00256">
    <property type="entry name" value="FBOX"/>
    <property type="match status" value="1"/>
</dbReference>
<dbReference type="SUPFAM" id="SSF81383">
    <property type="entry name" value="F-box domain"/>
    <property type="match status" value="1"/>
</dbReference>
<proteinExistence type="predicted"/>
<dbReference type="InterPro" id="IPR015915">
    <property type="entry name" value="Kelch-typ_b-propeller"/>
</dbReference>
<evidence type="ECO:0000313" key="4">
    <source>
        <dbReference type="EMBL" id="KAD2804030.1"/>
    </source>
</evidence>
<evidence type="ECO:0000313" key="5">
    <source>
        <dbReference type="Proteomes" id="UP000326396"/>
    </source>
</evidence>
<dbReference type="PANTHER" id="PTHR31672">
    <property type="entry name" value="BNACNNG10540D PROTEIN"/>
    <property type="match status" value="1"/>
</dbReference>
<evidence type="ECO:0000256" key="1">
    <source>
        <dbReference type="ARBA" id="ARBA00022441"/>
    </source>
</evidence>
<comment type="caution">
    <text evidence="4">The sequence shown here is derived from an EMBL/GenBank/DDBJ whole genome shotgun (WGS) entry which is preliminary data.</text>
</comment>
<name>A0A5N6LR79_9ASTR</name>
<dbReference type="PANTHER" id="PTHR31672:SF12">
    <property type="entry name" value="F-BOX DOMAIN-CONTAINING PROTEIN"/>
    <property type="match status" value="1"/>
</dbReference>
<dbReference type="InterPro" id="IPR011043">
    <property type="entry name" value="Gal_Oxase/kelch_b-propeller"/>
</dbReference>
<dbReference type="InterPro" id="IPR006527">
    <property type="entry name" value="F-box-assoc_dom_typ1"/>
</dbReference>
<keyword evidence="5" id="KW-1185">Reference proteome</keyword>
<dbReference type="CDD" id="cd22157">
    <property type="entry name" value="F-box_AtFBW1-like"/>
    <property type="match status" value="1"/>
</dbReference>
<dbReference type="Pfam" id="PF07734">
    <property type="entry name" value="FBA_1"/>
    <property type="match status" value="1"/>
</dbReference>
<organism evidence="4 5">
    <name type="scientific">Mikania micrantha</name>
    <name type="common">bitter vine</name>
    <dbReference type="NCBI Taxonomy" id="192012"/>
    <lineage>
        <taxon>Eukaryota</taxon>
        <taxon>Viridiplantae</taxon>
        <taxon>Streptophyta</taxon>
        <taxon>Embryophyta</taxon>
        <taxon>Tracheophyta</taxon>
        <taxon>Spermatophyta</taxon>
        <taxon>Magnoliopsida</taxon>
        <taxon>eudicotyledons</taxon>
        <taxon>Gunneridae</taxon>
        <taxon>Pentapetalae</taxon>
        <taxon>asterids</taxon>
        <taxon>campanulids</taxon>
        <taxon>Asterales</taxon>
        <taxon>Asteraceae</taxon>
        <taxon>Asteroideae</taxon>
        <taxon>Heliantheae alliance</taxon>
        <taxon>Eupatorieae</taxon>
        <taxon>Mikania</taxon>
    </lineage>
</organism>
<dbReference type="InterPro" id="IPR050796">
    <property type="entry name" value="SCF_F-box_component"/>
</dbReference>
<dbReference type="NCBIfam" id="TIGR01640">
    <property type="entry name" value="F_box_assoc_1"/>
    <property type="match status" value="1"/>
</dbReference>
<feature type="domain" description="F-box" evidence="3">
    <location>
        <begin position="104"/>
        <end position="150"/>
    </location>
</feature>
<keyword evidence="2" id="KW-0677">Repeat</keyword>
<dbReference type="AlphaFoldDB" id="A0A5N6LR79"/>
<accession>A0A5N6LR79</accession>
<dbReference type="EMBL" id="SZYD01000018">
    <property type="protein sequence ID" value="KAD2804030.1"/>
    <property type="molecule type" value="Genomic_DNA"/>
</dbReference>
<dbReference type="InterPro" id="IPR036047">
    <property type="entry name" value="F-box-like_dom_sf"/>
</dbReference>
<evidence type="ECO:0000259" key="3">
    <source>
        <dbReference type="PROSITE" id="PS50181"/>
    </source>
</evidence>
<dbReference type="FunFam" id="1.20.1280.50:FF:000008">
    <property type="entry name" value="F-box only protein 6"/>
    <property type="match status" value="1"/>
</dbReference>
<protein>
    <recommendedName>
        <fullName evidence="3">F-box domain-containing protein</fullName>
    </recommendedName>
</protein>
<sequence>MLRQLIGQVQELFDLYGTHLPPQNIVQLQPPVILQRPPENSNDRWCLLNLEDNPSEDDCYNIIMRAGKFKILEPGKGPPSKWARKERTREKLPETCNQIESMESEIWKEFPEDLYENVIARLPVATFFRFRSVCQKWNSLLNSNSFSVECNQVTRAQPWFYTRTHENVNTGVMYDPVLRKWHHPTAPVVPTKMIILPVASAGGLICFLDIGHRSFYVCNPLTQSYRELQARSVKVWSRVVVGMTVNHRAYQIMWVRSDGEYEVYDSTNNTWTCPGGMPACIKLPLSINFRSQAVTVDGCMYFLRSDPEGIVSYDMRTGIWKQFRVPAPVQLSDHTLAECGGRIMLVGLVSKNAATCVCVWELQKMSLLWKEVDRMPNIWCLEFYGKHIKMSCLGNTGLLMLSLRSKMMNRLVTYDVSRKEWFKVPNCVFPHTRKRQWIACGTAFHPCLTAKA</sequence>
<dbReference type="Gene3D" id="1.20.1280.50">
    <property type="match status" value="1"/>
</dbReference>